<dbReference type="SMART" id="SM00146">
    <property type="entry name" value="PI3Kc"/>
    <property type="match status" value="1"/>
</dbReference>
<dbReference type="Gene3D" id="4.10.1110.10">
    <property type="entry name" value="AN1-like Zinc finger"/>
    <property type="match status" value="1"/>
</dbReference>
<keyword evidence="3" id="KW-0547">Nucleotide-binding</keyword>
<dbReference type="SUPFAM" id="SSF56112">
    <property type="entry name" value="Protein kinase-like (PK-like)"/>
    <property type="match status" value="1"/>
</dbReference>
<dbReference type="GO" id="GO:0005737">
    <property type="term" value="C:cytoplasm"/>
    <property type="evidence" value="ECO:0007669"/>
    <property type="project" value="UniProtKB-ARBA"/>
</dbReference>
<dbReference type="SUPFAM" id="SSF48371">
    <property type="entry name" value="ARM repeat"/>
    <property type="match status" value="1"/>
</dbReference>
<dbReference type="Pfam" id="PF00792">
    <property type="entry name" value="PI3K_C2"/>
    <property type="match status" value="1"/>
</dbReference>
<dbReference type="PROSITE" id="PS00915">
    <property type="entry name" value="PI3_4_KINASE_1"/>
    <property type="match status" value="1"/>
</dbReference>
<name>A0AAJ7PAV6_9ACAR</name>
<dbReference type="SUPFAM" id="SSF54236">
    <property type="entry name" value="Ubiquitin-like"/>
    <property type="match status" value="1"/>
</dbReference>
<dbReference type="PANTHER" id="PTHR10048">
    <property type="entry name" value="PHOSPHATIDYLINOSITOL KINASE"/>
    <property type="match status" value="1"/>
</dbReference>
<dbReference type="InterPro" id="IPR003113">
    <property type="entry name" value="PI3K_ABD"/>
</dbReference>
<dbReference type="SMART" id="SM00145">
    <property type="entry name" value="PI3Ka"/>
    <property type="match status" value="1"/>
</dbReference>
<gene>
    <name evidence="17" type="primary">LOC100901521</name>
</gene>
<evidence type="ECO:0000259" key="13">
    <source>
        <dbReference type="PROSITE" id="PS51545"/>
    </source>
</evidence>
<comment type="similarity">
    <text evidence="9">Belongs to the PI3/PI4-kinase family.</text>
</comment>
<dbReference type="Pfam" id="PF00454">
    <property type="entry name" value="PI3_PI4_kinase"/>
    <property type="match status" value="1"/>
</dbReference>
<dbReference type="InterPro" id="IPR018936">
    <property type="entry name" value="PI3/4_kinase_CS"/>
</dbReference>
<dbReference type="SUPFAM" id="SSF118310">
    <property type="entry name" value="AN1-like Zinc finger"/>
    <property type="match status" value="1"/>
</dbReference>
<evidence type="ECO:0000256" key="9">
    <source>
        <dbReference type="PROSITE-ProRule" id="PRU00880"/>
    </source>
</evidence>
<evidence type="ECO:0000256" key="4">
    <source>
        <dbReference type="ARBA" id="ARBA00022771"/>
    </source>
</evidence>
<dbReference type="PROSITE" id="PS00916">
    <property type="entry name" value="PI3_4_KINASE_2"/>
    <property type="match status" value="1"/>
</dbReference>
<dbReference type="GO" id="GO:0005942">
    <property type="term" value="C:phosphatidylinositol 3-kinase complex"/>
    <property type="evidence" value="ECO:0007669"/>
    <property type="project" value="TreeGrafter"/>
</dbReference>
<evidence type="ECO:0000256" key="2">
    <source>
        <dbReference type="ARBA" id="ARBA00022723"/>
    </source>
</evidence>
<dbReference type="InterPro" id="IPR057358">
    <property type="entry name" value="UBL_ZFAND1-like"/>
</dbReference>
<feature type="domain" description="PIK helical" evidence="13">
    <location>
        <begin position="452"/>
        <end position="630"/>
    </location>
</feature>
<keyword evidence="7" id="KW-0067">ATP-binding</keyword>
<dbReference type="Gene3D" id="2.60.40.150">
    <property type="entry name" value="C2 domain"/>
    <property type="match status" value="1"/>
</dbReference>
<dbReference type="Gene3D" id="3.30.1010.10">
    <property type="entry name" value="Phosphatidylinositol 3-kinase Catalytic Subunit, Chain A, domain 4"/>
    <property type="match status" value="1"/>
</dbReference>
<dbReference type="InterPro" id="IPR036940">
    <property type="entry name" value="PI3/4_kinase_cat_sf"/>
</dbReference>
<dbReference type="Gene3D" id="1.10.1070.11">
    <property type="entry name" value="Phosphatidylinositol 3-/4-kinase, catalytic domain"/>
    <property type="match status" value="1"/>
</dbReference>
<dbReference type="SMART" id="SM00154">
    <property type="entry name" value="ZnF_AN1"/>
    <property type="match status" value="1"/>
</dbReference>
<dbReference type="InterPro" id="IPR029071">
    <property type="entry name" value="Ubiquitin-like_domsf"/>
</dbReference>
<dbReference type="Pfam" id="PF25327">
    <property type="entry name" value="UBL_ZFAND1"/>
    <property type="match status" value="1"/>
</dbReference>
<dbReference type="Pfam" id="PF00613">
    <property type="entry name" value="PI3Ka"/>
    <property type="match status" value="1"/>
</dbReference>
<feature type="domain" description="C2 PI3K-type" evidence="15">
    <location>
        <begin position="272"/>
        <end position="434"/>
    </location>
</feature>
<reference evidence="17" key="1">
    <citation type="submission" date="2025-08" db="UniProtKB">
        <authorList>
            <consortium name="RefSeq"/>
        </authorList>
    </citation>
    <scope>IDENTIFICATION</scope>
</reference>
<proteinExistence type="inferred from homology"/>
<dbReference type="FunFam" id="3.30.1010.10:FF:000007">
    <property type="entry name" value="Phosphatidylinositol 4,5-bisphosphate 3-kinase catalytic subunit"/>
    <property type="match status" value="1"/>
</dbReference>
<evidence type="ECO:0000256" key="1">
    <source>
        <dbReference type="ARBA" id="ARBA00022679"/>
    </source>
</evidence>
<dbReference type="PROSITE" id="PS50290">
    <property type="entry name" value="PI3_4_KINASE_3"/>
    <property type="match status" value="1"/>
</dbReference>
<dbReference type="GO" id="GO:0005524">
    <property type="term" value="F:ATP binding"/>
    <property type="evidence" value="ECO:0007669"/>
    <property type="project" value="UniProtKB-KW"/>
</dbReference>
<dbReference type="GO" id="GO:0048015">
    <property type="term" value="P:phosphatidylinositol-mediated signaling"/>
    <property type="evidence" value="ECO:0007669"/>
    <property type="project" value="TreeGrafter"/>
</dbReference>
<keyword evidence="1" id="KW-0808">Transferase</keyword>
<evidence type="ECO:0000259" key="15">
    <source>
        <dbReference type="PROSITE" id="PS51547"/>
    </source>
</evidence>
<evidence type="ECO:0000259" key="11">
    <source>
        <dbReference type="PROSITE" id="PS51039"/>
    </source>
</evidence>
<dbReference type="InterPro" id="IPR002420">
    <property type="entry name" value="PI3K-type_C2_dom"/>
</dbReference>
<keyword evidence="16" id="KW-1185">Reference proteome</keyword>
<dbReference type="InterPro" id="IPR042236">
    <property type="entry name" value="PI3K_accessory_sf"/>
</dbReference>
<keyword evidence="2" id="KW-0479">Metal-binding</keyword>
<dbReference type="InterPro" id="IPR035892">
    <property type="entry name" value="C2_domain_sf"/>
</dbReference>
<dbReference type="AlphaFoldDB" id="A0AAJ7PAV6"/>
<dbReference type="Pfam" id="PF01428">
    <property type="entry name" value="zf-AN1"/>
    <property type="match status" value="1"/>
</dbReference>
<dbReference type="InterPro" id="IPR011009">
    <property type="entry name" value="Kinase-like_dom_sf"/>
</dbReference>
<evidence type="ECO:0000313" key="17">
    <source>
        <dbReference type="RefSeq" id="XP_018496973.1"/>
    </source>
</evidence>
<sequence length="1217" mass="139791">MAEFTHVGKHCSQETCNALEVLVDCLLPSGIIVPLKCNREATLRQIKENLFNEAQYYPLFFMLKEPKIYVFRSILLSSDCSEFFDETRRLCDLRLFKPMLQLVEAGSNAEEQKIEEEIHQAVGGYIRDFANEDDDEVVSFRRNIMMSCGRTVTKRDRGSVDDKLGYIYPPDIEVNAELPMNVALSPKGIFEVNVWVSMGNDKHDPCLVPVTVDMTPQSLLSRTVASCASASRIDFEKEPHLIKVCGMNQYLLGEQRLIQYKYIRECLVKSSVPQLILVPKKKVYDNIPDSGFVMPAYARRKTGADLSTTQSLYQINDKFKVRIMSAYYLNVDNSCPEWKQLLRFNLDVPDIPRSARLCLSVCAVLKKSRESVLIAWANIPLFDSKNVLVSGKMNLSLWPVPKGMTDLLNPLGTTASNRKSESAGLLIEFDKYSPNVRYPMFEEVCASGVRFTETPGIPTRAQVDQLHDIINRDPLYELTEQDKELLWEFRYYLRKNIPNSLPKLLDSIMWNQRRRVSEIYRLLKEWPYVSPEIALELLDCKYPDYFVRERAVQWLCDILANKVLAQYLLQLVQVLKFEPYLDNPLGTFLLERSLLNYNIGHYFFWHLKSEMHDPSVALKFGLLLEAFCRGMGSHLRAVVKQVAALDKLTLLTEALKSDACKDKKAFLEKQLQQQDYMEALENLQSPLNNALTLGTLIPNQCRVMSSAKKPLWLIWRNPDFAGDVGTLRHHQLIFKNGDDLRQDMLTLQVIRIMDSIWKREGLDLRMMPYACLSTGENVGMIEVVKNAMTVMDIQRTGRLSKFQFDSNQLHRWIKEKNEDETRYTQAVETFTYSCAGYCVATFILGIGDRNPDNIMVNEDGQIFHIDFGHFLGHFKKKFGINRERVPFVLTEDFLKVIARGEDQPIKSVHFTNFQTLCFKAYSLLHKHSRLLITLFTMMLSTGIPELQSIEDIGYIRKTLQVEKSSEDALTYFQTRLSEAYDGAWSTKIDWFFHSVKHIKDHYSALKHSCVNDKRLSEEEVGRLQKAGISHFCSFSGCLGKEVVAVVCHFCGVNFCLRHRHPPDHECPKAPKPTEHMPKTKAVVQEILAKRNAPAAAPKNELSPTARKVKLMKLKLKAKGDKGLPVGERFHLEVRTPDGQEKPFFFSKLWSIGRCVDFVCDLEKIANHNNRADAKKLLFQLENEESTLEMKCILQDLIEQNKLQEADRILLAYHEPGK</sequence>
<keyword evidence="4 8" id="KW-0863">Zinc-finger</keyword>
<dbReference type="GO" id="GO:0016303">
    <property type="term" value="F:1-phosphatidylinositol-3-kinase activity"/>
    <property type="evidence" value="ECO:0007669"/>
    <property type="project" value="TreeGrafter"/>
</dbReference>
<dbReference type="PROSITE" id="PS51039">
    <property type="entry name" value="ZF_AN1"/>
    <property type="match status" value="1"/>
</dbReference>
<keyword evidence="5" id="KW-0418">Kinase</keyword>
<dbReference type="SUPFAM" id="SSF49562">
    <property type="entry name" value="C2 domain (Calcium/lipid-binding domain, CaLB)"/>
    <property type="match status" value="1"/>
</dbReference>
<protein>
    <submittedName>
        <fullName evidence="17">Phosphatidylinositol 4,5-bisphosphate 3-kinase catalytic subunit alpha isoform</fullName>
    </submittedName>
</protein>
<dbReference type="GO" id="GO:0008270">
    <property type="term" value="F:zinc ion binding"/>
    <property type="evidence" value="ECO:0007669"/>
    <property type="project" value="UniProtKB-KW"/>
</dbReference>
<dbReference type="InterPro" id="IPR015433">
    <property type="entry name" value="PI3/4_kinase"/>
</dbReference>
<dbReference type="FunFam" id="1.10.1070.11:FF:000001">
    <property type="entry name" value="Phosphatidylinositol 4,5-bisphosphate 3-kinase catalytic subunit"/>
    <property type="match status" value="1"/>
</dbReference>
<dbReference type="SMART" id="SM00144">
    <property type="entry name" value="PI3K_rbd"/>
    <property type="match status" value="1"/>
</dbReference>
<feature type="domain" description="PI3K-ABD" evidence="12">
    <location>
        <begin position="17"/>
        <end position="106"/>
    </location>
</feature>
<dbReference type="RefSeq" id="XP_018496973.1">
    <property type="nucleotide sequence ID" value="XM_018641457.1"/>
</dbReference>
<dbReference type="Pfam" id="PF00794">
    <property type="entry name" value="PI3K_rbd"/>
    <property type="match status" value="1"/>
</dbReference>
<feature type="domain" description="AN1-type" evidence="11">
    <location>
        <begin position="1026"/>
        <end position="1074"/>
    </location>
</feature>
<organism evidence="16 17">
    <name type="scientific">Galendromus occidentalis</name>
    <name type="common">western predatory mite</name>
    <dbReference type="NCBI Taxonomy" id="34638"/>
    <lineage>
        <taxon>Eukaryota</taxon>
        <taxon>Metazoa</taxon>
        <taxon>Ecdysozoa</taxon>
        <taxon>Arthropoda</taxon>
        <taxon>Chelicerata</taxon>
        <taxon>Arachnida</taxon>
        <taxon>Acari</taxon>
        <taxon>Parasitiformes</taxon>
        <taxon>Mesostigmata</taxon>
        <taxon>Gamasina</taxon>
        <taxon>Phytoseioidea</taxon>
        <taxon>Phytoseiidae</taxon>
        <taxon>Typhlodrominae</taxon>
        <taxon>Galendromus</taxon>
    </lineage>
</organism>
<evidence type="ECO:0000256" key="8">
    <source>
        <dbReference type="PROSITE-ProRule" id="PRU00449"/>
    </source>
</evidence>
<keyword evidence="6" id="KW-0862">Zinc</keyword>
<dbReference type="GO" id="GO:0005886">
    <property type="term" value="C:plasma membrane"/>
    <property type="evidence" value="ECO:0007669"/>
    <property type="project" value="TreeGrafter"/>
</dbReference>
<dbReference type="GO" id="GO:0035005">
    <property type="term" value="F:1-phosphatidylinositol-4-phosphate 3-kinase activity"/>
    <property type="evidence" value="ECO:0007669"/>
    <property type="project" value="TreeGrafter"/>
</dbReference>
<dbReference type="InterPro" id="IPR016024">
    <property type="entry name" value="ARM-type_fold"/>
</dbReference>
<dbReference type="PROSITE" id="PS51547">
    <property type="entry name" value="C2_PI3K"/>
    <property type="match status" value="1"/>
</dbReference>
<dbReference type="InterPro" id="IPR035896">
    <property type="entry name" value="AN1-like_Znf"/>
</dbReference>
<dbReference type="PROSITE" id="PS51545">
    <property type="entry name" value="PIK_HELICAL"/>
    <property type="match status" value="1"/>
</dbReference>
<dbReference type="Proteomes" id="UP000694867">
    <property type="component" value="Unplaced"/>
</dbReference>
<dbReference type="PROSITE" id="PS51544">
    <property type="entry name" value="PI3K_ABD"/>
    <property type="match status" value="1"/>
</dbReference>
<evidence type="ECO:0000256" key="7">
    <source>
        <dbReference type="ARBA" id="ARBA00022840"/>
    </source>
</evidence>
<dbReference type="CDD" id="cd05165">
    <property type="entry name" value="PI3Kc_I"/>
    <property type="match status" value="1"/>
</dbReference>
<dbReference type="InterPro" id="IPR000058">
    <property type="entry name" value="Znf_AN1"/>
</dbReference>
<dbReference type="PANTHER" id="PTHR10048:SF111">
    <property type="entry name" value="PHOSPHATIDYLINOSITOL 3-KINASE AGE-1"/>
    <property type="match status" value="1"/>
</dbReference>
<dbReference type="InterPro" id="IPR000341">
    <property type="entry name" value="PI3K_Ras-bd_dom"/>
</dbReference>
<dbReference type="InterPro" id="IPR000403">
    <property type="entry name" value="PI3/4_kinase_cat_dom"/>
</dbReference>
<dbReference type="InterPro" id="IPR001263">
    <property type="entry name" value="PI3K_accessory_dom"/>
</dbReference>
<evidence type="ECO:0000259" key="12">
    <source>
        <dbReference type="PROSITE" id="PS51544"/>
    </source>
</evidence>
<feature type="domain" description="PI3K-RBD" evidence="14">
    <location>
        <begin position="187"/>
        <end position="279"/>
    </location>
</feature>
<dbReference type="Pfam" id="PF02192">
    <property type="entry name" value="PI3K_p85B"/>
    <property type="match status" value="1"/>
</dbReference>
<evidence type="ECO:0000313" key="16">
    <source>
        <dbReference type="Proteomes" id="UP000694867"/>
    </source>
</evidence>
<evidence type="ECO:0000259" key="10">
    <source>
        <dbReference type="PROSITE" id="PS50290"/>
    </source>
</evidence>
<dbReference type="Gene3D" id="3.10.20.770">
    <property type="match status" value="1"/>
</dbReference>
<accession>A0AAJ7PAV6</accession>
<evidence type="ECO:0000259" key="14">
    <source>
        <dbReference type="PROSITE" id="PS51546"/>
    </source>
</evidence>
<dbReference type="SMART" id="SM00143">
    <property type="entry name" value="PI3K_p85B"/>
    <property type="match status" value="1"/>
</dbReference>
<dbReference type="GO" id="GO:0016477">
    <property type="term" value="P:cell migration"/>
    <property type="evidence" value="ECO:0007669"/>
    <property type="project" value="TreeGrafter"/>
</dbReference>
<evidence type="ECO:0000256" key="6">
    <source>
        <dbReference type="ARBA" id="ARBA00022833"/>
    </source>
</evidence>
<dbReference type="GO" id="GO:0043491">
    <property type="term" value="P:phosphatidylinositol 3-kinase/protein kinase B signal transduction"/>
    <property type="evidence" value="ECO:0007669"/>
    <property type="project" value="TreeGrafter"/>
</dbReference>
<dbReference type="GeneID" id="100901521"/>
<evidence type="ECO:0000256" key="5">
    <source>
        <dbReference type="ARBA" id="ARBA00022777"/>
    </source>
</evidence>
<dbReference type="KEGG" id="goe:100901521"/>
<dbReference type="Gene3D" id="1.25.40.70">
    <property type="entry name" value="Phosphatidylinositol 3-kinase, accessory domain (PIK)"/>
    <property type="match status" value="1"/>
</dbReference>
<dbReference type="PROSITE" id="PS51546">
    <property type="entry name" value="PI3K_RBD"/>
    <property type="match status" value="1"/>
</dbReference>
<evidence type="ECO:0000256" key="3">
    <source>
        <dbReference type="ARBA" id="ARBA00022741"/>
    </source>
</evidence>
<feature type="domain" description="PI3K/PI4K catalytic" evidence="10">
    <location>
        <begin position="697"/>
        <end position="984"/>
    </location>
</feature>